<organism evidence="1 2">
    <name type="scientific">Candidatus Raskinella chloraquaticus</name>
    <dbReference type="NCBI Taxonomy" id="1951219"/>
    <lineage>
        <taxon>Bacteria</taxon>
        <taxon>Pseudomonadati</taxon>
        <taxon>Pseudomonadota</taxon>
        <taxon>Alphaproteobacteria</taxon>
        <taxon>Hyphomicrobiales</taxon>
        <taxon>Phreatobacteraceae</taxon>
        <taxon>Candidatus Raskinella</taxon>
    </lineage>
</organism>
<reference evidence="1 2" key="1">
    <citation type="journal article" date="2017" name="Water Res.">
        <title>Comammox in drinking water systems.</title>
        <authorList>
            <person name="Wang Y."/>
            <person name="Ma L."/>
            <person name="Mao Y."/>
            <person name="Jiang X."/>
            <person name="Xia Y."/>
            <person name="Yu K."/>
            <person name="Li B."/>
            <person name="Zhang T."/>
        </authorList>
    </citation>
    <scope>NUCLEOTIDE SEQUENCE [LARGE SCALE GENOMIC DNA]</scope>
    <source>
        <strain evidence="1">SG_bin8</strain>
    </source>
</reference>
<name>A0A1W9HQJ0_9HYPH</name>
<evidence type="ECO:0000313" key="2">
    <source>
        <dbReference type="Proteomes" id="UP000192872"/>
    </source>
</evidence>
<accession>A0A1W9HQJ0</accession>
<dbReference type="Proteomes" id="UP000192872">
    <property type="component" value="Unassembled WGS sequence"/>
</dbReference>
<sequence length="62" mass="6617">MNYAPAAMSSPAPVNEVHCEGCGVVLMRFPAGRFMRESDQRARPVTIICADCGTKNSWSGAA</sequence>
<dbReference type="RefSeq" id="WP_376800075.1">
    <property type="nucleotide sequence ID" value="NZ_DBNB01000019.1"/>
</dbReference>
<proteinExistence type="predicted"/>
<comment type="caution">
    <text evidence="1">The sequence shown here is derived from an EMBL/GenBank/DDBJ whole genome shotgun (WGS) entry which is preliminary data.</text>
</comment>
<evidence type="ECO:0000313" key="1">
    <source>
        <dbReference type="EMBL" id="OQW49522.1"/>
    </source>
</evidence>
<protein>
    <submittedName>
        <fullName evidence="1">Uncharacterized protein</fullName>
    </submittedName>
</protein>
<dbReference type="EMBL" id="LWDL01000031">
    <property type="protein sequence ID" value="OQW49522.1"/>
    <property type="molecule type" value="Genomic_DNA"/>
</dbReference>
<dbReference type="AlphaFoldDB" id="A0A1W9HQJ0"/>
<gene>
    <name evidence="1" type="ORF">A4S15_01945</name>
</gene>